<dbReference type="SUPFAM" id="SSF53067">
    <property type="entry name" value="Actin-like ATPase domain"/>
    <property type="match status" value="2"/>
</dbReference>
<dbReference type="Pfam" id="PF02541">
    <property type="entry name" value="Ppx-GppA"/>
    <property type="match status" value="1"/>
</dbReference>
<dbReference type="InterPro" id="IPR050273">
    <property type="entry name" value="GppA/Ppx_hydrolase"/>
</dbReference>
<dbReference type="AlphaFoldDB" id="A0A4Q4ZAM4"/>
<comment type="similarity">
    <text evidence="1">Belongs to the GppA/Ppx family.</text>
</comment>
<accession>A0A4Q4ZAM4</accession>
<sequence>MTEQPTIVPRWEWRTFGDLGPARDRVGSLVTDEAQASEELYLLSAYGDASVKVRGGLMDVKTLDTVRDDGLELWIPRMKTVFPLTAGQAGSVLAALGVEPPPGAGEWTQDRLVIDVIRADPRLRAPTVRKWRRRGIVDGCMVELTEITVDGASATTVVVEASDPGLVTSTVHRLGLDDRRNTCFARGLKSLLRWGRFAVVDVGTNSVKFHLGECLGDGGTHTLMDRSEVTRLGEGLAETGGLTGPALARTADAIAGMVDEARRHAAVEIAAVGTAGMRQAPNRADLVDTVRARCGVTIEVIPGEEEARLAYVAATASLPVAGGRLVVFDSGGGSSQFTFGEVGRIDEQFSVDVGAVRFAERYGLTGAVPRETVDEAGAAITADLDRLAGRETPDAVVAIGGTATNLAAVRHGLAAYDPDVVHGTALDLAEIDRQIELYRTRDAEERRAIVGLQPARAEVILAGACIARAILTLLGRESLTVSDRGLRHGVFAERFDG</sequence>
<reference evidence="3 4" key="1">
    <citation type="submission" date="2019-01" db="EMBL/GenBank/DDBJ databases">
        <title>Nocardioides guangzhouensis sp. nov., an actinobacterium isolated from soil.</title>
        <authorList>
            <person name="Fu Y."/>
            <person name="Cai Y."/>
            <person name="Lin Z."/>
            <person name="Chen P."/>
        </authorList>
    </citation>
    <scope>NUCLEOTIDE SEQUENCE [LARGE SCALE GENOMIC DNA]</scope>
    <source>
        <strain evidence="3 4">130</strain>
    </source>
</reference>
<evidence type="ECO:0000256" key="1">
    <source>
        <dbReference type="ARBA" id="ARBA00007125"/>
    </source>
</evidence>
<keyword evidence="4" id="KW-1185">Reference proteome</keyword>
<dbReference type="RefSeq" id="WP_134719304.1">
    <property type="nucleotide sequence ID" value="NZ_SDKM01000026.1"/>
</dbReference>
<dbReference type="OrthoDB" id="9793035at2"/>
<organism evidence="3 4">
    <name type="scientific">Nocardioides guangzhouensis</name>
    <dbReference type="NCBI Taxonomy" id="2497878"/>
    <lineage>
        <taxon>Bacteria</taxon>
        <taxon>Bacillati</taxon>
        <taxon>Actinomycetota</taxon>
        <taxon>Actinomycetes</taxon>
        <taxon>Propionibacteriales</taxon>
        <taxon>Nocardioidaceae</taxon>
        <taxon>Nocardioides</taxon>
    </lineage>
</organism>
<dbReference type="GO" id="GO:0016462">
    <property type="term" value="F:pyrophosphatase activity"/>
    <property type="evidence" value="ECO:0007669"/>
    <property type="project" value="TreeGrafter"/>
</dbReference>
<dbReference type="InterPro" id="IPR003695">
    <property type="entry name" value="Ppx_GppA_N"/>
</dbReference>
<dbReference type="PANTHER" id="PTHR30005:SF0">
    <property type="entry name" value="RETROGRADE REGULATION PROTEIN 2"/>
    <property type="match status" value="1"/>
</dbReference>
<evidence type="ECO:0000313" key="4">
    <source>
        <dbReference type="Proteomes" id="UP000295198"/>
    </source>
</evidence>
<dbReference type="InterPro" id="IPR043129">
    <property type="entry name" value="ATPase_NBD"/>
</dbReference>
<name>A0A4Q4ZAM4_9ACTN</name>
<feature type="domain" description="Ppx/GppA phosphatase N-terminal" evidence="2">
    <location>
        <begin position="218"/>
        <end position="493"/>
    </location>
</feature>
<dbReference type="Gene3D" id="3.30.420.40">
    <property type="match status" value="1"/>
</dbReference>
<comment type="caution">
    <text evidence="3">The sequence shown here is derived from an EMBL/GenBank/DDBJ whole genome shotgun (WGS) entry which is preliminary data.</text>
</comment>
<evidence type="ECO:0000259" key="2">
    <source>
        <dbReference type="Pfam" id="PF02541"/>
    </source>
</evidence>
<dbReference type="Gene3D" id="3.30.420.150">
    <property type="entry name" value="Exopolyphosphatase. Domain 2"/>
    <property type="match status" value="1"/>
</dbReference>
<dbReference type="PANTHER" id="PTHR30005">
    <property type="entry name" value="EXOPOLYPHOSPHATASE"/>
    <property type="match status" value="1"/>
</dbReference>
<proteinExistence type="inferred from homology"/>
<protein>
    <submittedName>
        <fullName evidence="3">Ppx/GppA family phosphatase</fullName>
    </submittedName>
</protein>
<dbReference type="CDD" id="cd24054">
    <property type="entry name" value="ASKHA_NBD_AaPPX-GppA_MtPPX2-like"/>
    <property type="match status" value="1"/>
</dbReference>
<gene>
    <name evidence="3" type="ORF">EKO23_16935</name>
</gene>
<evidence type="ECO:0000313" key="3">
    <source>
        <dbReference type="EMBL" id="RYP84154.1"/>
    </source>
</evidence>
<dbReference type="EMBL" id="SDKM01000026">
    <property type="protein sequence ID" value="RYP84154.1"/>
    <property type="molecule type" value="Genomic_DNA"/>
</dbReference>
<dbReference type="Proteomes" id="UP000295198">
    <property type="component" value="Unassembled WGS sequence"/>
</dbReference>